<dbReference type="Pfam" id="PF23065">
    <property type="entry name" value="PH_SMPa"/>
    <property type="match status" value="1"/>
</dbReference>
<protein>
    <recommendedName>
        <fullName evidence="10">SMP-LTD domain-containing protein</fullName>
    </recommendedName>
</protein>
<gene>
    <name evidence="11" type="ORF">L1049_028551</name>
</gene>
<evidence type="ECO:0000256" key="6">
    <source>
        <dbReference type="ARBA" id="ARBA00023055"/>
    </source>
</evidence>
<feature type="compositionally biased region" description="Basic and acidic residues" evidence="9">
    <location>
        <begin position="753"/>
        <end position="786"/>
    </location>
</feature>
<evidence type="ECO:0000256" key="2">
    <source>
        <dbReference type="ARBA" id="ARBA00022448"/>
    </source>
</evidence>
<dbReference type="InterPro" id="IPR031468">
    <property type="entry name" value="SMP_LBD"/>
</dbReference>
<dbReference type="SUPFAM" id="SSF50729">
    <property type="entry name" value="PH domain-like"/>
    <property type="match status" value="1"/>
</dbReference>
<proteinExistence type="predicted"/>
<evidence type="ECO:0000256" key="1">
    <source>
        <dbReference type="ARBA" id="ARBA00004586"/>
    </source>
</evidence>
<name>A0AAP0RJ20_LIQFO</name>
<dbReference type="PANTHER" id="PTHR13466:SF0">
    <property type="entry name" value="SMP-LTD DOMAIN-CONTAINING PROTEIN"/>
    <property type="match status" value="1"/>
</dbReference>
<evidence type="ECO:0000256" key="7">
    <source>
        <dbReference type="ARBA" id="ARBA00023121"/>
    </source>
</evidence>
<keyword evidence="2" id="KW-0813">Transport</keyword>
<evidence type="ECO:0000256" key="9">
    <source>
        <dbReference type="SAM" id="MobiDB-lite"/>
    </source>
</evidence>
<keyword evidence="6" id="KW-0445">Lipid transport</keyword>
<dbReference type="AlphaFoldDB" id="A0AAP0RJ20"/>
<evidence type="ECO:0000313" key="12">
    <source>
        <dbReference type="Proteomes" id="UP001415857"/>
    </source>
</evidence>
<evidence type="ECO:0000256" key="3">
    <source>
        <dbReference type="ARBA" id="ARBA00022692"/>
    </source>
</evidence>
<reference evidence="11 12" key="1">
    <citation type="journal article" date="2024" name="Plant J.">
        <title>Genome sequences and population genomics reveal climatic adaptation and genomic divergence between two closely related sweetgum species.</title>
        <authorList>
            <person name="Xu W.Q."/>
            <person name="Ren C.Q."/>
            <person name="Zhang X.Y."/>
            <person name="Comes H.P."/>
            <person name="Liu X.H."/>
            <person name="Li Y.G."/>
            <person name="Kettle C.J."/>
            <person name="Jalonen R."/>
            <person name="Gaisberger H."/>
            <person name="Ma Y.Z."/>
            <person name="Qiu Y.X."/>
        </authorList>
    </citation>
    <scope>NUCLEOTIDE SEQUENCE [LARGE SCALE GENOMIC DNA]</scope>
    <source>
        <strain evidence="11">Hangzhou</strain>
    </source>
</reference>
<dbReference type="InterPro" id="IPR057080">
    <property type="entry name" value="PH_SMPa"/>
</dbReference>
<evidence type="ECO:0000256" key="8">
    <source>
        <dbReference type="ARBA" id="ARBA00023136"/>
    </source>
</evidence>
<evidence type="ECO:0000256" key="4">
    <source>
        <dbReference type="ARBA" id="ARBA00022824"/>
    </source>
</evidence>
<dbReference type="Proteomes" id="UP001415857">
    <property type="component" value="Unassembled WGS sequence"/>
</dbReference>
<keyword evidence="12" id="KW-1185">Reference proteome</keyword>
<keyword evidence="3" id="KW-0812">Transmembrane</keyword>
<evidence type="ECO:0000256" key="5">
    <source>
        <dbReference type="ARBA" id="ARBA00022989"/>
    </source>
</evidence>
<keyword evidence="7" id="KW-0446">Lipid-binding</keyword>
<feature type="region of interest" description="Disordered" evidence="9">
    <location>
        <begin position="677"/>
        <end position="786"/>
    </location>
</feature>
<sequence>MLLTLLVGFLFGALTILVVEALGFLVVLSRLTLKSKQGEAASASQSQDLDLQQSLVFASKKQGVVWVLDSEKVPKICLVDKVPNEQKRKKEILEVSPVRKHAKIKDQSLILTDSDGSHTVQLKGCTIVAVSATSLSSRKWARKYPIRVESKSSVIYNGSKTFYIYLETSWDKESWCKALRIASCEDKERLKWFVKLSIEFHSYLTSLNAGYPSFMKPSMGFYSEPYERENKLDDSSSKVRLFWKKLAKKATKTGENRPSWATLSGREEKKISEKSRTFQDSFSASGVVKTATTGKTPNSSVDENIDLSSLSTFTHSGSQSHISVSSDADANDKFGVDEGTLCWNLLISRLFFDAKSNAEMKSSMQARIQRTLSNMRIPSYIGEVICTGMDLGNLPPYIHGMRVLPVDMNEVWAFEIDIEYSGGALLDIETRLEVRELENQKRLADINSESSSVGGVTSDLLEGFECYRKQLTLSHGTVDPPEQKDDGDLKMDGLKSTKSTISTSTNVSRWKSILNSVAKQVSQVPISLAIRVASLRGTVRLHIKPPPSDQLWIGFTSMPDIDFNLESSVGEHKITSGRIALFLVNRFKAAIRETLVLPNCESICIPWMLAEKDDWVPGKVAPFIWLNQQAVSDPTILREVPSSQPGEAKSKLEVSMGASSDHLEDRHDIPKNVECVQHQTSESSDALAFSSSPTKLSTQSSKSSQELRTHSQQSREDNTECQSSSRSIILSEARNHTMEEDEARPKRMGRRARMLDLGKKMGEKLEEKKRHIEEKGKSIVEKMRGP</sequence>
<dbReference type="PANTHER" id="PTHR13466">
    <property type="entry name" value="TEX2 PROTEIN-RELATED"/>
    <property type="match status" value="1"/>
</dbReference>
<feature type="domain" description="SMP-LTD" evidence="10">
    <location>
        <begin position="337"/>
        <end position="606"/>
    </location>
</feature>
<feature type="compositionally biased region" description="Low complexity" evidence="9">
    <location>
        <begin position="681"/>
        <end position="704"/>
    </location>
</feature>
<feature type="region of interest" description="Disordered" evidence="9">
    <location>
        <begin position="639"/>
        <end position="665"/>
    </location>
</feature>
<dbReference type="PROSITE" id="PS51847">
    <property type="entry name" value="SMP"/>
    <property type="match status" value="1"/>
</dbReference>
<dbReference type="CDD" id="cd21675">
    <property type="entry name" value="SMP_TEX2"/>
    <property type="match status" value="1"/>
</dbReference>
<organism evidence="11 12">
    <name type="scientific">Liquidambar formosana</name>
    <name type="common">Formosan gum</name>
    <dbReference type="NCBI Taxonomy" id="63359"/>
    <lineage>
        <taxon>Eukaryota</taxon>
        <taxon>Viridiplantae</taxon>
        <taxon>Streptophyta</taxon>
        <taxon>Embryophyta</taxon>
        <taxon>Tracheophyta</taxon>
        <taxon>Spermatophyta</taxon>
        <taxon>Magnoliopsida</taxon>
        <taxon>eudicotyledons</taxon>
        <taxon>Gunneridae</taxon>
        <taxon>Pentapetalae</taxon>
        <taxon>Saxifragales</taxon>
        <taxon>Altingiaceae</taxon>
        <taxon>Liquidambar</taxon>
    </lineage>
</organism>
<evidence type="ECO:0000313" key="11">
    <source>
        <dbReference type="EMBL" id="KAK9278969.1"/>
    </source>
</evidence>
<dbReference type="GO" id="GO:0008289">
    <property type="term" value="F:lipid binding"/>
    <property type="evidence" value="ECO:0007669"/>
    <property type="project" value="UniProtKB-KW"/>
</dbReference>
<comment type="caution">
    <text evidence="11">The sequence shown here is derived from an EMBL/GenBank/DDBJ whole genome shotgun (WGS) entry which is preliminary data.</text>
</comment>
<dbReference type="GO" id="GO:0006869">
    <property type="term" value="P:lipid transport"/>
    <property type="evidence" value="ECO:0007669"/>
    <property type="project" value="UniProtKB-KW"/>
</dbReference>
<keyword evidence="4" id="KW-0256">Endoplasmic reticulum</keyword>
<accession>A0AAP0RJ20</accession>
<keyword evidence="5" id="KW-1133">Transmembrane helix</keyword>
<keyword evidence="8" id="KW-0472">Membrane</keyword>
<dbReference type="EMBL" id="JBBPBK010000009">
    <property type="protein sequence ID" value="KAK9278969.1"/>
    <property type="molecule type" value="Genomic_DNA"/>
</dbReference>
<feature type="compositionally biased region" description="Basic and acidic residues" evidence="9">
    <location>
        <begin position="705"/>
        <end position="718"/>
    </location>
</feature>
<comment type="subcellular location">
    <subcellularLocation>
        <location evidence="1">Endoplasmic reticulum membrane</location>
    </subcellularLocation>
</comment>
<evidence type="ECO:0000259" key="10">
    <source>
        <dbReference type="PROSITE" id="PS51847"/>
    </source>
</evidence>
<dbReference type="GO" id="GO:0005789">
    <property type="term" value="C:endoplasmic reticulum membrane"/>
    <property type="evidence" value="ECO:0007669"/>
    <property type="project" value="UniProtKB-SubCell"/>
</dbReference>